<dbReference type="InterPro" id="IPR029208">
    <property type="entry name" value="COX14"/>
</dbReference>
<protein>
    <submittedName>
        <fullName evidence="7">Cytochrome c oxidase assembly protein COX14-like</fullName>
    </submittedName>
</protein>
<dbReference type="AlphaFoldDB" id="A0A6P3IHU7"/>
<dbReference type="GO" id="GO:0033617">
    <property type="term" value="P:mitochondrial respiratory chain complex IV assembly"/>
    <property type="evidence" value="ECO:0007669"/>
    <property type="project" value="TreeGrafter"/>
</dbReference>
<keyword evidence="3" id="KW-1133">Transmembrane helix</keyword>
<evidence type="ECO:0000256" key="5">
    <source>
        <dbReference type="ARBA" id="ARBA00023136"/>
    </source>
</evidence>
<dbReference type="GeneID" id="104997446"/>
<dbReference type="RefSeq" id="XP_010850480.1">
    <property type="nucleotide sequence ID" value="XM_010852178.1"/>
</dbReference>
<proteinExistence type="predicted"/>
<evidence type="ECO:0000313" key="6">
    <source>
        <dbReference type="Proteomes" id="UP000515208"/>
    </source>
</evidence>
<dbReference type="OrthoDB" id="9928108at2759"/>
<keyword evidence="4" id="KW-0496">Mitochondrion</keyword>
<evidence type="ECO:0000256" key="4">
    <source>
        <dbReference type="ARBA" id="ARBA00023128"/>
    </source>
</evidence>
<dbReference type="Proteomes" id="UP000515208">
    <property type="component" value="Unplaced"/>
</dbReference>
<name>A0A6P3IHU7_BISBB</name>
<dbReference type="PANTHER" id="PTHR36684:SF1">
    <property type="entry name" value="CYTOCHROME C OXIDASE ASSEMBLY PROTEIN COX14"/>
    <property type="match status" value="1"/>
</dbReference>
<evidence type="ECO:0000256" key="3">
    <source>
        <dbReference type="ARBA" id="ARBA00022989"/>
    </source>
</evidence>
<sequence length="57" mass="6475">MPTAKQLPDMGCKTFFTSMNLLSVYGGYFCSVQAYHCFYRHSSQRQAAEERKTSGTL</sequence>
<organism evidence="6 7">
    <name type="scientific">Bison bison bison</name>
    <name type="common">North American plains bison</name>
    <dbReference type="NCBI Taxonomy" id="43346"/>
    <lineage>
        <taxon>Eukaryota</taxon>
        <taxon>Metazoa</taxon>
        <taxon>Chordata</taxon>
        <taxon>Craniata</taxon>
        <taxon>Vertebrata</taxon>
        <taxon>Euteleostomi</taxon>
        <taxon>Mammalia</taxon>
        <taxon>Eutheria</taxon>
        <taxon>Laurasiatheria</taxon>
        <taxon>Artiodactyla</taxon>
        <taxon>Ruminantia</taxon>
        <taxon>Pecora</taxon>
        <taxon>Bovidae</taxon>
        <taxon>Bovinae</taxon>
        <taxon>Bison</taxon>
    </lineage>
</organism>
<keyword evidence="6" id="KW-1185">Reference proteome</keyword>
<evidence type="ECO:0000256" key="1">
    <source>
        <dbReference type="ARBA" id="ARBA00004304"/>
    </source>
</evidence>
<dbReference type="KEGG" id="bbis:104997446"/>
<evidence type="ECO:0000256" key="2">
    <source>
        <dbReference type="ARBA" id="ARBA00022692"/>
    </source>
</evidence>
<dbReference type="GO" id="GO:0031966">
    <property type="term" value="C:mitochondrial membrane"/>
    <property type="evidence" value="ECO:0007669"/>
    <property type="project" value="UniProtKB-SubCell"/>
</dbReference>
<reference evidence="7" key="1">
    <citation type="submission" date="2025-08" db="UniProtKB">
        <authorList>
            <consortium name="RefSeq"/>
        </authorList>
    </citation>
    <scope>IDENTIFICATION</scope>
    <source>
        <tissue evidence="7">Blood</tissue>
    </source>
</reference>
<keyword evidence="2" id="KW-0812">Transmembrane</keyword>
<evidence type="ECO:0000313" key="7">
    <source>
        <dbReference type="RefSeq" id="XP_010850480.1"/>
    </source>
</evidence>
<gene>
    <name evidence="7" type="primary">LOC104997446</name>
</gene>
<comment type="subcellular location">
    <subcellularLocation>
        <location evidence="1">Mitochondrion membrane</location>
        <topology evidence="1">Single-pass membrane protein</topology>
    </subcellularLocation>
</comment>
<accession>A0A6P3IHU7</accession>
<keyword evidence="5" id="KW-0472">Membrane</keyword>
<dbReference type="PANTHER" id="PTHR36684">
    <property type="entry name" value="CYTOCHROME C OXIDASE ASSEMBLY PROTEIN COX14"/>
    <property type="match status" value="1"/>
</dbReference>